<keyword evidence="3 5" id="KW-1133">Transmembrane helix</keyword>
<proteinExistence type="predicted"/>
<evidence type="ECO:0000256" key="1">
    <source>
        <dbReference type="ARBA" id="ARBA00004141"/>
    </source>
</evidence>
<comment type="caution">
    <text evidence="7">The sequence shown here is derived from an EMBL/GenBank/DDBJ whole genome shotgun (WGS) entry which is preliminary data.</text>
</comment>
<reference evidence="7" key="1">
    <citation type="submission" date="2021-11" db="EMBL/GenBank/DDBJ databases">
        <authorList>
            <consortium name="Genoscope - CEA"/>
            <person name="William W."/>
        </authorList>
    </citation>
    <scope>NUCLEOTIDE SEQUENCE</scope>
</reference>
<feature type="signal peptide" evidence="6">
    <location>
        <begin position="1"/>
        <end position="18"/>
    </location>
</feature>
<evidence type="ECO:0000256" key="5">
    <source>
        <dbReference type="SAM" id="Phobius"/>
    </source>
</evidence>
<keyword evidence="6" id="KW-0732">Signal</keyword>
<dbReference type="EMBL" id="CAKKNE010000002">
    <property type="protein sequence ID" value="CAH0368020.1"/>
    <property type="molecule type" value="Genomic_DNA"/>
</dbReference>
<keyword evidence="8" id="KW-1185">Reference proteome</keyword>
<keyword evidence="4 5" id="KW-0472">Membrane</keyword>
<feature type="transmembrane region" description="Helical" evidence="5">
    <location>
        <begin position="187"/>
        <end position="212"/>
    </location>
</feature>
<feature type="chain" id="PRO_5035147968" evidence="6">
    <location>
        <begin position="19"/>
        <end position="294"/>
    </location>
</feature>
<evidence type="ECO:0000256" key="2">
    <source>
        <dbReference type="ARBA" id="ARBA00022692"/>
    </source>
</evidence>
<name>A0A8J2WW16_9STRA</name>
<sequence>MRSPQLVLLAASVAHSWAVPPTLTKRSPTLRSRHLAVNGGTVVERPPYALSGLERPTHRGAVMGFLHNTGAWYALSAAYVAAALKQLQPSSFYPSFLRIALVAASSYSIYISDCYHNADKRREGVSEEGELAVLRKDYLGISLILSTNTWLWAHNLGGSPILNKLCVAATACTANVAFQSFCVVNKYIGHVLIKLTFATQFVAILGTLCLIAAKSPISACAWIYAAYAPGFVIYATKFPKNKKWGYHEWFHVSVLMGNLVSMGFDLGILGLFKPCAEGVACASLASRLTFGLLP</sequence>
<dbReference type="OrthoDB" id="10266200at2759"/>
<dbReference type="Pfam" id="PF03006">
    <property type="entry name" value="HlyIII"/>
    <property type="match status" value="1"/>
</dbReference>
<accession>A0A8J2WW16</accession>
<evidence type="ECO:0000313" key="7">
    <source>
        <dbReference type="EMBL" id="CAH0368020.1"/>
    </source>
</evidence>
<keyword evidence="2 5" id="KW-0812">Transmembrane</keyword>
<comment type="subcellular location">
    <subcellularLocation>
        <location evidence="1">Membrane</location>
        <topology evidence="1">Multi-pass membrane protein</topology>
    </subcellularLocation>
</comment>
<dbReference type="InterPro" id="IPR004254">
    <property type="entry name" value="AdipoR/HlyIII-related"/>
</dbReference>
<dbReference type="AlphaFoldDB" id="A0A8J2WW16"/>
<evidence type="ECO:0000256" key="6">
    <source>
        <dbReference type="SAM" id="SignalP"/>
    </source>
</evidence>
<evidence type="ECO:0000256" key="3">
    <source>
        <dbReference type="ARBA" id="ARBA00022989"/>
    </source>
</evidence>
<gene>
    <name evidence="7" type="ORF">PECAL_2P10680</name>
</gene>
<protein>
    <submittedName>
        <fullName evidence="7">Uncharacterized protein</fullName>
    </submittedName>
</protein>
<organism evidence="7 8">
    <name type="scientific">Pelagomonas calceolata</name>
    <dbReference type="NCBI Taxonomy" id="35677"/>
    <lineage>
        <taxon>Eukaryota</taxon>
        <taxon>Sar</taxon>
        <taxon>Stramenopiles</taxon>
        <taxon>Ochrophyta</taxon>
        <taxon>Pelagophyceae</taxon>
        <taxon>Pelagomonadales</taxon>
        <taxon>Pelagomonadaceae</taxon>
        <taxon>Pelagomonas</taxon>
    </lineage>
</organism>
<evidence type="ECO:0000313" key="8">
    <source>
        <dbReference type="Proteomes" id="UP000789595"/>
    </source>
</evidence>
<dbReference type="GO" id="GO:0016020">
    <property type="term" value="C:membrane"/>
    <property type="evidence" value="ECO:0007669"/>
    <property type="project" value="UniProtKB-SubCell"/>
</dbReference>
<dbReference type="Proteomes" id="UP000789595">
    <property type="component" value="Unassembled WGS sequence"/>
</dbReference>
<feature type="transmembrane region" description="Helical" evidence="5">
    <location>
        <begin position="249"/>
        <end position="272"/>
    </location>
</feature>
<feature type="transmembrane region" description="Helical" evidence="5">
    <location>
        <begin position="219"/>
        <end position="237"/>
    </location>
</feature>
<evidence type="ECO:0000256" key="4">
    <source>
        <dbReference type="ARBA" id="ARBA00023136"/>
    </source>
</evidence>